<dbReference type="InterPro" id="IPR032675">
    <property type="entry name" value="LRR_dom_sf"/>
</dbReference>
<accession>A0A6A5Z759</accession>
<dbReference type="Gene3D" id="1.20.1280.50">
    <property type="match status" value="1"/>
</dbReference>
<protein>
    <recommendedName>
        <fullName evidence="1">F-box domain-containing protein</fullName>
    </recommendedName>
</protein>
<dbReference type="SUPFAM" id="SSF81383">
    <property type="entry name" value="F-box domain"/>
    <property type="match status" value="1"/>
</dbReference>
<organism evidence="2 3">
    <name type="scientific">Lophiotrema nucula</name>
    <dbReference type="NCBI Taxonomy" id="690887"/>
    <lineage>
        <taxon>Eukaryota</taxon>
        <taxon>Fungi</taxon>
        <taxon>Dikarya</taxon>
        <taxon>Ascomycota</taxon>
        <taxon>Pezizomycotina</taxon>
        <taxon>Dothideomycetes</taxon>
        <taxon>Pleosporomycetidae</taxon>
        <taxon>Pleosporales</taxon>
        <taxon>Lophiotremataceae</taxon>
        <taxon>Lophiotrema</taxon>
    </lineage>
</organism>
<keyword evidence="3" id="KW-1185">Reference proteome</keyword>
<gene>
    <name evidence="2" type="ORF">BDV96DRAFT_647677</name>
</gene>
<dbReference type="AlphaFoldDB" id="A0A6A5Z759"/>
<evidence type="ECO:0000313" key="2">
    <source>
        <dbReference type="EMBL" id="KAF2114201.1"/>
    </source>
</evidence>
<dbReference type="InterPro" id="IPR001810">
    <property type="entry name" value="F-box_dom"/>
</dbReference>
<dbReference type="PROSITE" id="PS50181">
    <property type="entry name" value="FBOX"/>
    <property type="match status" value="1"/>
</dbReference>
<evidence type="ECO:0000259" key="1">
    <source>
        <dbReference type="PROSITE" id="PS50181"/>
    </source>
</evidence>
<dbReference type="Pfam" id="PF12937">
    <property type="entry name" value="F-box-like"/>
    <property type="match status" value="1"/>
</dbReference>
<sequence length="459" mass="52020">MAMAMAMPPIFKLPDELIVQITTYLPQVDLYQLSLVSKRVGLIAQKTLHHTPDIWLRPSPAGGYIRFLVRTLSSRPDLAATVRTLAVFAFNREVEVDVDVLPAVQANITPLMPGLKFTINEQKLVGILLILTTHLRHLALGVSDKHEMIDSHPLRPSYNVPGGLFGYHTSDWATTPFDLSQIPGLKGLQSLRIDVGQLDWSWFALPSLKNLYVSQPHSLRDYTALPASSNLRKIELRTDLRALEHRDSAFNRHFPSFLSHVDKLKEVALTAKDFGGVRTATGMSWATLISRFEPSYSKLEHLKLRFGDPGLLPNALPVSTLGMFVRLRYLYLPQDVLLGKPSEVIASTKCPNTLLPSSLERLTIIYPTLDIIHWLRKLKDCYDHFTGLLRILILASEIYGDGYEQFRYKKLPNHGLNWAKFRVRITYPGGEKREVWKDPNYDPFICEIVDFINSLSIEA</sequence>
<dbReference type="Gene3D" id="3.80.10.10">
    <property type="entry name" value="Ribonuclease Inhibitor"/>
    <property type="match status" value="1"/>
</dbReference>
<dbReference type="EMBL" id="ML977326">
    <property type="protein sequence ID" value="KAF2114201.1"/>
    <property type="molecule type" value="Genomic_DNA"/>
</dbReference>
<dbReference type="SUPFAM" id="SSF52047">
    <property type="entry name" value="RNI-like"/>
    <property type="match status" value="1"/>
</dbReference>
<evidence type="ECO:0000313" key="3">
    <source>
        <dbReference type="Proteomes" id="UP000799770"/>
    </source>
</evidence>
<proteinExistence type="predicted"/>
<feature type="domain" description="F-box" evidence="1">
    <location>
        <begin position="7"/>
        <end position="58"/>
    </location>
</feature>
<dbReference type="Proteomes" id="UP000799770">
    <property type="component" value="Unassembled WGS sequence"/>
</dbReference>
<name>A0A6A5Z759_9PLEO</name>
<dbReference type="InterPro" id="IPR036047">
    <property type="entry name" value="F-box-like_dom_sf"/>
</dbReference>
<dbReference type="OrthoDB" id="3750626at2759"/>
<reference evidence="2" key="1">
    <citation type="journal article" date="2020" name="Stud. Mycol.">
        <title>101 Dothideomycetes genomes: a test case for predicting lifestyles and emergence of pathogens.</title>
        <authorList>
            <person name="Haridas S."/>
            <person name="Albert R."/>
            <person name="Binder M."/>
            <person name="Bloem J."/>
            <person name="Labutti K."/>
            <person name="Salamov A."/>
            <person name="Andreopoulos B."/>
            <person name="Baker S."/>
            <person name="Barry K."/>
            <person name="Bills G."/>
            <person name="Bluhm B."/>
            <person name="Cannon C."/>
            <person name="Castanera R."/>
            <person name="Culley D."/>
            <person name="Daum C."/>
            <person name="Ezra D."/>
            <person name="Gonzalez J."/>
            <person name="Henrissat B."/>
            <person name="Kuo A."/>
            <person name="Liang C."/>
            <person name="Lipzen A."/>
            <person name="Lutzoni F."/>
            <person name="Magnuson J."/>
            <person name="Mondo S."/>
            <person name="Nolan M."/>
            <person name="Ohm R."/>
            <person name="Pangilinan J."/>
            <person name="Park H.-J."/>
            <person name="Ramirez L."/>
            <person name="Alfaro M."/>
            <person name="Sun H."/>
            <person name="Tritt A."/>
            <person name="Yoshinaga Y."/>
            <person name="Zwiers L.-H."/>
            <person name="Turgeon B."/>
            <person name="Goodwin S."/>
            <person name="Spatafora J."/>
            <person name="Crous P."/>
            <person name="Grigoriev I."/>
        </authorList>
    </citation>
    <scope>NUCLEOTIDE SEQUENCE</scope>
    <source>
        <strain evidence="2">CBS 627.86</strain>
    </source>
</reference>